<proteinExistence type="predicted"/>
<name>A0A383CPK4_9ZZZZ</name>
<sequence>MTDQIIKYPIISYLVWNSTISILLCTPIEENQSKKETLPQINDRGYIVKIGEHSPDFNLEFPDGSTTSFEQLK</sequence>
<feature type="non-terminal residue" evidence="1">
    <location>
        <position position="73"/>
    </location>
</feature>
<evidence type="ECO:0000313" key="1">
    <source>
        <dbReference type="EMBL" id="SVE34071.1"/>
    </source>
</evidence>
<accession>A0A383CPK4</accession>
<organism evidence="1">
    <name type="scientific">marine metagenome</name>
    <dbReference type="NCBI Taxonomy" id="408172"/>
    <lineage>
        <taxon>unclassified sequences</taxon>
        <taxon>metagenomes</taxon>
        <taxon>ecological metagenomes</taxon>
    </lineage>
</organism>
<dbReference type="EMBL" id="UINC01210555">
    <property type="protein sequence ID" value="SVE34071.1"/>
    <property type="molecule type" value="Genomic_DNA"/>
</dbReference>
<protein>
    <submittedName>
        <fullName evidence="1">Uncharacterized protein</fullName>
    </submittedName>
</protein>
<reference evidence="1" key="1">
    <citation type="submission" date="2018-05" db="EMBL/GenBank/DDBJ databases">
        <authorList>
            <person name="Lanie J.A."/>
            <person name="Ng W.-L."/>
            <person name="Kazmierczak K.M."/>
            <person name="Andrzejewski T.M."/>
            <person name="Davidsen T.M."/>
            <person name="Wayne K.J."/>
            <person name="Tettelin H."/>
            <person name="Glass J.I."/>
            <person name="Rusch D."/>
            <person name="Podicherti R."/>
            <person name="Tsui H.-C.T."/>
            <person name="Winkler M.E."/>
        </authorList>
    </citation>
    <scope>NUCLEOTIDE SEQUENCE</scope>
</reference>
<gene>
    <name evidence="1" type="ORF">METZ01_LOCUS486925</name>
</gene>
<dbReference type="AlphaFoldDB" id="A0A383CPK4"/>